<evidence type="ECO:0000313" key="3">
    <source>
        <dbReference type="Proteomes" id="UP000017127"/>
    </source>
</evidence>
<evidence type="ECO:0000313" key="2">
    <source>
        <dbReference type="EMBL" id="ERT04768.1"/>
    </source>
</evidence>
<dbReference type="EMBL" id="AUZM01000081">
    <property type="protein sequence ID" value="ERT04768.1"/>
    <property type="molecule type" value="Genomic_DNA"/>
</dbReference>
<accession>U7QAB6</accession>
<dbReference type="Proteomes" id="UP000017127">
    <property type="component" value="Unassembled WGS sequence"/>
</dbReference>
<evidence type="ECO:0000256" key="1">
    <source>
        <dbReference type="SAM" id="MobiDB-lite"/>
    </source>
</evidence>
<name>U7QAB6_9CYAN</name>
<organism evidence="2 3">
    <name type="scientific">Lyngbya aestuarii BL J</name>
    <dbReference type="NCBI Taxonomy" id="1348334"/>
    <lineage>
        <taxon>Bacteria</taxon>
        <taxon>Bacillati</taxon>
        <taxon>Cyanobacteriota</taxon>
        <taxon>Cyanophyceae</taxon>
        <taxon>Oscillatoriophycideae</taxon>
        <taxon>Oscillatoriales</taxon>
        <taxon>Microcoleaceae</taxon>
        <taxon>Lyngbya</taxon>
    </lineage>
</organism>
<dbReference type="AlphaFoldDB" id="U7QAB6"/>
<proteinExistence type="predicted"/>
<feature type="compositionally biased region" description="Polar residues" evidence="1">
    <location>
        <begin position="1"/>
        <end position="13"/>
    </location>
</feature>
<comment type="caution">
    <text evidence="2">The sequence shown here is derived from an EMBL/GenBank/DDBJ whole genome shotgun (WGS) entry which is preliminary data.</text>
</comment>
<gene>
    <name evidence="2" type="ORF">M595_5284</name>
</gene>
<keyword evidence="3" id="KW-1185">Reference proteome</keyword>
<feature type="compositionally biased region" description="Polar residues" evidence="1">
    <location>
        <begin position="24"/>
        <end position="42"/>
    </location>
</feature>
<protein>
    <submittedName>
        <fullName evidence="2">Uncharacterized protein</fullName>
    </submittedName>
</protein>
<reference evidence="2 3" key="1">
    <citation type="journal article" date="2013" name="Front. Microbiol.">
        <title>Comparative genomic analyses of the cyanobacterium, Lyngbya aestuarii BL J, a powerful hydrogen producer.</title>
        <authorList>
            <person name="Kothari A."/>
            <person name="Vaughn M."/>
            <person name="Garcia-Pichel F."/>
        </authorList>
    </citation>
    <scope>NUCLEOTIDE SEQUENCE [LARGE SCALE GENOMIC DNA]</scope>
    <source>
        <strain evidence="2 3">BL J</strain>
    </source>
</reference>
<sequence>MASTRTRQGTNSMRPKAVSCDHAQVQSAFLTPTGLNQKRGSD</sequence>
<feature type="region of interest" description="Disordered" evidence="1">
    <location>
        <begin position="1"/>
        <end position="42"/>
    </location>
</feature>